<keyword evidence="3" id="KW-1185">Reference proteome</keyword>
<keyword evidence="2" id="KW-0489">Methyltransferase</keyword>
<accession>A0A521FK29</accession>
<dbReference type="InterPro" id="IPR029063">
    <property type="entry name" value="SAM-dependent_MTases_sf"/>
</dbReference>
<proteinExistence type="predicted"/>
<protein>
    <submittedName>
        <fullName evidence="2">tRNA U34 5-methylaminomethyl-2-thiouridine-forming methyltransferase MnmC</fullName>
    </submittedName>
</protein>
<keyword evidence="2" id="KW-0808">Transferase</keyword>
<dbReference type="GO" id="GO:0004808">
    <property type="term" value="F:tRNA (5-methylaminomethyl-2-thiouridylate)(34)-methyltransferase activity"/>
    <property type="evidence" value="ECO:0007669"/>
    <property type="project" value="InterPro"/>
</dbReference>
<evidence type="ECO:0000313" key="2">
    <source>
        <dbReference type="EMBL" id="SMO96577.1"/>
    </source>
</evidence>
<dbReference type="Pfam" id="PF05430">
    <property type="entry name" value="Methyltransf_30"/>
    <property type="match status" value="1"/>
</dbReference>
<dbReference type="InterPro" id="IPR047785">
    <property type="entry name" value="tRNA_MNMC2"/>
</dbReference>
<evidence type="ECO:0000259" key="1">
    <source>
        <dbReference type="Pfam" id="PF05430"/>
    </source>
</evidence>
<dbReference type="GO" id="GO:0032259">
    <property type="term" value="P:methylation"/>
    <property type="evidence" value="ECO:0007669"/>
    <property type="project" value="UniProtKB-KW"/>
</dbReference>
<name>A0A521FK29_9BACT</name>
<dbReference type="OrthoDB" id="9786494at2"/>
<dbReference type="SUPFAM" id="SSF53335">
    <property type="entry name" value="S-adenosyl-L-methionine-dependent methyltransferases"/>
    <property type="match status" value="1"/>
</dbReference>
<dbReference type="Gene3D" id="3.40.50.150">
    <property type="entry name" value="Vaccinia Virus protein VP39"/>
    <property type="match status" value="1"/>
</dbReference>
<dbReference type="Proteomes" id="UP000317557">
    <property type="component" value="Unassembled WGS sequence"/>
</dbReference>
<feature type="domain" description="MnmC-like methyltransferase" evidence="1">
    <location>
        <begin position="140"/>
        <end position="229"/>
    </location>
</feature>
<dbReference type="EMBL" id="FXTP01000021">
    <property type="protein sequence ID" value="SMO96577.1"/>
    <property type="molecule type" value="Genomic_DNA"/>
</dbReference>
<dbReference type="AlphaFoldDB" id="A0A521FK29"/>
<dbReference type="NCBIfam" id="NF033855">
    <property type="entry name" value="tRNA_MNMC2"/>
    <property type="match status" value="1"/>
</dbReference>
<organism evidence="2 3">
    <name type="scientific">Gracilimonas mengyeensis</name>
    <dbReference type="NCBI Taxonomy" id="1302730"/>
    <lineage>
        <taxon>Bacteria</taxon>
        <taxon>Pseudomonadati</taxon>
        <taxon>Balneolota</taxon>
        <taxon>Balneolia</taxon>
        <taxon>Balneolales</taxon>
        <taxon>Balneolaceae</taxon>
        <taxon>Gracilimonas</taxon>
    </lineage>
</organism>
<dbReference type="InterPro" id="IPR008471">
    <property type="entry name" value="MnmC-like_methylTransf"/>
</dbReference>
<dbReference type="PANTHER" id="PTHR39963:SF1">
    <property type="entry name" value="MNMC-LIKE METHYLTRANSFERASE DOMAIN-CONTAINING PROTEIN"/>
    <property type="match status" value="1"/>
</dbReference>
<sequence length="255" mass="28698">MNSSIHQTKDGSSTVYSESFNQYYHNPNGAASESLHVFFEQPGVFSFLKEAPTLTILEVGFGTGLNFLLLLDYLKEHDLQVPVRFFSIEAFPVDAETAKEFDFTGHLKKPHLNTILPDIFRDLQPGMNSFKPVDELDVELIVFQGKFEDFSSEDVEADFIFHDPFSPGVNGELWTDEAFKKLASFSQKDTMLTTYCAASGARAAMAVAGWKVARARGALGKREMTLASRNAEKLEGFKRVNEERLIHRYKEGDFS</sequence>
<reference evidence="2 3" key="1">
    <citation type="submission" date="2017-05" db="EMBL/GenBank/DDBJ databases">
        <authorList>
            <person name="Varghese N."/>
            <person name="Submissions S."/>
        </authorList>
    </citation>
    <scope>NUCLEOTIDE SEQUENCE [LARGE SCALE GENOMIC DNA]</scope>
    <source>
        <strain evidence="2 3">DSM 21985</strain>
    </source>
</reference>
<dbReference type="GO" id="GO:0016645">
    <property type="term" value="F:oxidoreductase activity, acting on the CH-NH group of donors"/>
    <property type="evidence" value="ECO:0007669"/>
    <property type="project" value="InterPro"/>
</dbReference>
<evidence type="ECO:0000313" key="3">
    <source>
        <dbReference type="Proteomes" id="UP000317557"/>
    </source>
</evidence>
<dbReference type="PANTHER" id="PTHR39963">
    <property type="entry name" value="SLL0983 PROTEIN"/>
    <property type="match status" value="1"/>
</dbReference>
<gene>
    <name evidence="2" type="ORF">SAMN06265219_12115</name>
</gene>
<dbReference type="RefSeq" id="WP_142456221.1">
    <property type="nucleotide sequence ID" value="NZ_FXTP01000021.1"/>
</dbReference>